<dbReference type="EMBL" id="CP053586">
    <property type="protein sequence ID" value="WNZ22475.1"/>
    <property type="molecule type" value="Genomic_DNA"/>
</dbReference>
<organism evidence="1">
    <name type="scientific">Leptolyngbya sp. NK1-12</name>
    <dbReference type="NCBI Taxonomy" id="2547451"/>
    <lineage>
        <taxon>Bacteria</taxon>
        <taxon>Bacillati</taxon>
        <taxon>Cyanobacteriota</taxon>
        <taxon>Cyanophyceae</taxon>
        <taxon>Leptolyngbyales</taxon>
        <taxon>Leptolyngbyaceae</taxon>
        <taxon>Leptolyngbya group</taxon>
        <taxon>Leptolyngbya</taxon>
    </lineage>
</organism>
<reference evidence="1" key="1">
    <citation type="submission" date="2020-05" db="EMBL/GenBank/DDBJ databases">
        <authorList>
            <person name="Zhu T."/>
            <person name="Keshari N."/>
            <person name="Lu X."/>
        </authorList>
    </citation>
    <scope>NUCLEOTIDE SEQUENCE</scope>
    <source>
        <strain evidence="1">NK1-12</strain>
    </source>
</reference>
<sequence length="60" mass="6763">MQFQATHLLLVNIQPFTSINARTLQAEDLGDLEFHAQNIVAQDIVTIDFDGMRKTNAPSY</sequence>
<proteinExistence type="predicted"/>
<protein>
    <submittedName>
        <fullName evidence="1">Uncharacterized protein</fullName>
    </submittedName>
</protein>
<name>A0AA96WDC9_9CYAN</name>
<dbReference type="RefSeq" id="WP_316433930.1">
    <property type="nucleotide sequence ID" value="NZ_CP053586.1"/>
</dbReference>
<dbReference type="AlphaFoldDB" id="A0AA96WDC9"/>
<gene>
    <name evidence="1" type="ORF">HJG54_06100</name>
</gene>
<evidence type="ECO:0000313" key="1">
    <source>
        <dbReference type="EMBL" id="WNZ22475.1"/>
    </source>
</evidence>
<accession>A0AA96WDC9</accession>